<dbReference type="AlphaFoldDB" id="A0A6H3FEN9"/>
<sequence>MNKHGFTLFTEKDLHEVGGTARLWRHEVTGTALLSVCNTDENKCFGVSFRTPPADSTGVAHILEHSVLCGSAKYPVKEPFVELLKGSLQTFLNAFTFPDKTCYPVASCNLRDFYNLVDVYIDAVFHPRISEDIFKQEGWHVEAPASDGPWAYKGVVYNEMKGVYSSPDSILAEQSQQALFPNTLYSLDSGGNPEHIPDLTYTAFHDFHSRYYHPSNARFFFWGDDPEEERLRLLDEALQGYAARPVDSVVPLQPRLTTPRRLELPYAAAAGETRALFTVNWLLGERGDVHQALLMEMLEHVLEGLPGSPLRKALIASGLGEDTTGCGLETDLRQMYYSTGLKGVAPADVAQAEALIFDTLADLTRTGIPAAAVEAAVNSVEFAYRENNSGRFPRGLSAMIQALSTWLYDGDPLAPLAWEAPLTAIKDRLAAGEKLFEAAIADNFLNNAHRATVVLLPDAGLGARREADEAARVAAVQAAAGPEERAALVAETRRLQEAQTAPDSPEALASIPALGLDDLPRENAVIPRAVAQWPETALSHELPTRGIAYVTLLLPLENVPDRLAPLLPLFARSLTETGTARRDYTELGALMAAKTGGLGADPLLGVVRGSRKTVSCLSLSGKTVYDKLPDLFELVAEVLLEPQTDAAVLGERLRQMLLEARARLEHGLQAAGHAAVSARLRARYTGAGALAERTTGLSYLESVRGYLRRLEAEPQALLDDLEELRRRIVARPGAVFDCTAEAEGLALAETHARQLLRALPPVRAGGRGDLGAAPLDLPAGEAFVAPAQINYVGKAANLYDLGYTYHGSASAILRYLRMGYLWEQVRVRGGAYGAFCGLDRLGGTLVCSSYRDPNVDDTLSAFDGMADFLRSFTPDAAQLTQAIVGAIGDLDAYQLPDAKGAQSLARWLTDDTDAARALMREEILGTTPRHFKEFADVLATAAREGAVCVLGGPKTRAAAAAHGWPMQKLVETQGGTEN</sequence>
<dbReference type="FunFam" id="3.30.830.10:FF:000034">
    <property type="entry name" value="presequence protease 1, chloroplastic/mitochondrial"/>
    <property type="match status" value="1"/>
</dbReference>
<reference evidence="2 3" key="1">
    <citation type="submission" date="2018-12" db="EMBL/GenBank/DDBJ databases">
        <title>First genome draft of Desulfovibrio legallis sp. nov.</title>
        <authorList>
            <person name="Ben Dhia O."/>
            <person name="Najjari A."/>
            <person name="Ferjani R."/>
            <person name="Fhoula I."/>
            <person name="Fardeau M.-L."/>
            <person name="Boudabbous A."/>
            <person name="Ouzari H.I."/>
        </authorList>
    </citation>
    <scope>NUCLEOTIDE SEQUENCE [LARGE SCALE GENOMIC DNA]</scope>
    <source>
        <strain evidence="2 3">H1T</strain>
    </source>
</reference>
<protein>
    <submittedName>
        <fullName evidence="2">Peptidase M16</fullName>
    </submittedName>
</protein>
<dbReference type="Proteomes" id="UP000292919">
    <property type="component" value="Unassembled WGS sequence"/>
</dbReference>
<keyword evidence="3" id="KW-1185">Reference proteome</keyword>
<dbReference type="EMBL" id="SIXC01000005">
    <property type="protein sequence ID" value="TBH80495.1"/>
    <property type="molecule type" value="Genomic_DNA"/>
</dbReference>
<dbReference type="PANTHER" id="PTHR43016">
    <property type="entry name" value="PRESEQUENCE PROTEASE"/>
    <property type="match status" value="1"/>
</dbReference>
<dbReference type="GO" id="GO:0004222">
    <property type="term" value="F:metalloendopeptidase activity"/>
    <property type="evidence" value="ECO:0007669"/>
    <property type="project" value="TreeGrafter"/>
</dbReference>
<dbReference type="InterPro" id="IPR011765">
    <property type="entry name" value="Pept_M16_N"/>
</dbReference>
<dbReference type="Pfam" id="PF22516">
    <property type="entry name" value="PreP_C"/>
    <property type="match status" value="1"/>
</dbReference>
<dbReference type="Gene3D" id="3.30.830.10">
    <property type="entry name" value="Metalloenzyme, LuxS/M16 peptidase-like"/>
    <property type="match status" value="4"/>
</dbReference>
<dbReference type="PANTHER" id="PTHR43016:SF13">
    <property type="entry name" value="PRESEQUENCE PROTEASE, MITOCHONDRIAL"/>
    <property type="match status" value="1"/>
</dbReference>
<dbReference type="GO" id="GO:0046872">
    <property type="term" value="F:metal ion binding"/>
    <property type="evidence" value="ECO:0007669"/>
    <property type="project" value="InterPro"/>
</dbReference>
<evidence type="ECO:0000313" key="2">
    <source>
        <dbReference type="EMBL" id="TBH80495.1"/>
    </source>
</evidence>
<dbReference type="InterPro" id="IPR007863">
    <property type="entry name" value="Peptidase_M16_C"/>
</dbReference>
<proteinExistence type="predicted"/>
<accession>A0A6H3FEN9</accession>
<feature type="domain" description="Peptidase M16C associated" evidence="1">
    <location>
        <begin position="455"/>
        <end position="706"/>
    </location>
</feature>
<dbReference type="RefSeq" id="WP_118230579.1">
    <property type="nucleotide sequence ID" value="NZ_JAQDZC010000055.1"/>
</dbReference>
<dbReference type="Pfam" id="PF05193">
    <property type="entry name" value="Peptidase_M16_C"/>
    <property type="match status" value="1"/>
</dbReference>
<dbReference type="InterPro" id="IPR013578">
    <property type="entry name" value="Peptidase_M16C_assoc"/>
</dbReference>
<dbReference type="Pfam" id="PF08367">
    <property type="entry name" value="M16C_assoc"/>
    <property type="match status" value="1"/>
</dbReference>
<dbReference type="SUPFAM" id="SSF63411">
    <property type="entry name" value="LuxS/MPP-like metallohydrolase"/>
    <property type="match status" value="4"/>
</dbReference>
<dbReference type="InterPro" id="IPR055130">
    <property type="entry name" value="PreP_C"/>
</dbReference>
<comment type="caution">
    <text evidence="2">The sequence shown here is derived from an EMBL/GenBank/DDBJ whole genome shotgun (WGS) entry which is preliminary data.</text>
</comment>
<dbReference type="GO" id="GO:0016485">
    <property type="term" value="P:protein processing"/>
    <property type="evidence" value="ECO:0007669"/>
    <property type="project" value="TreeGrafter"/>
</dbReference>
<organism evidence="2 3">
    <name type="scientific">Desulfovibrio legallii</name>
    <dbReference type="NCBI Taxonomy" id="571438"/>
    <lineage>
        <taxon>Bacteria</taxon>
        <taxon>Pseudomonadati</taxon>
        <taxon>Thermodesulfobacteriota</taxon>
        <taxon>Desulfovibrionia</taxon>
        <taxon>Desulfovibrionales</taxon>
        <taxon>Desulfovibrionaceae</taxon>
        <taxon>Desulfovibrio</taxon>
    </lineage>
</organism>
<dbReference type="SMART" id="SM01264">
    <property type="entry name" value="M16C_associated"/>
    <property type="match status" value="1"/>
</dbReference>
<dbReference type="Pfam" id="PF00675">
    <property type="entry name" value="Peptidase_M16"/>
    <property type="match status" value="1"/>
</dbReference>
<name>A0A6H3FEN9_9BACT</name>
<dbReference type="InterPro" id="IPR011249">
    <property type="entry name" value="Metalloenz_LuxS/M16"/>
</dbReference>
<evidence type="ECO:0000259" key="1">
    <source>
        <dbReference type="SMART" id="SM01264"/>
    </source>
</evidence>
<gene>
    <name evidence="2" type="ORF">EB812_05000</name>
</gene>
<evidence type="ECO:0000313" key="3">
    <source>
        <dbReference type="Proteomes" id="UP000292919"/>
    </source>
</evidence>